<accession>A0AAP0PVZ3</accession>
<keyword evidence="2" id="KW-1185">Reference proteome</keyword>
<sequence>MFFVYTSTPPPLNLHPSAPLLPLFASLHPPPFLPSLCLPLPTLCVPPLSMSASPLLLCPLFSTFYSPHPFRSSVYVPSPCSPSPFLFLVLQVVSMVDCRVSFGFLTL</sequence>
<protein>
    <submittedName>
        <fullName evidence="1">Uncharacterized protein</fullName>
    </submittedName>
</protein>
<name>A0AAP0PVZ3_9MAGN</name>
<comment type="caution">
    <text evidence="1">The sequence shown here is derived from an EMBL/GenBank/DDBJ whole genome shotgun (WGS) entry which is preliminary data.</text>
</comment>
<gene>
    <name evidence="1" type="ORF">Scep_005041</name>
</gene>
<evidence type="ECO:0000313" key="1">
    <source>
        <dbReference type="EMBL" id="KAK9158467.1"/>
    </source>
</evidence>
<proteinExistence type="predicted"/>
<dbReference type="Proteomes" id="UP001419268">
    <property type="component" value="Unassembled WGS sequence"/>
</dbReference>
<dbReference type="EMBL" id="JBBNAG010000002">
    <property type="protein sequence ID" value="KAK9158467.1"/>
    <property type="molecule type" value="Genomic_DNA"/>
</dbReference>
<dbReference type="AlphaFoldDB" id="A0AAP0PVZ3"/>
<reference evidence="1 2" key="1">
    <citation type="submission" date="2024-01" db="EMBL/GenBank/DDBJ databases">
        <title>Genome assemblies of Stephania.</title>
        <authorList>
            <person name="Yang L."/>
        </authorList>
    </citation>
    <scope>NUCLEOTIDE SEQUENCE [LARGE SCALE GENOMIC DNA]</scope>
    <source>
        <strain evidence="1">JXDWG</strain>
        <tissue evidence="1">Leaf</tissue>
    </source>
</reference>
<organism evidence="1 2">
    <name type="scientific">Stephania cephalantha</name>
    <dbReference type="NCBI Taxonomy" id="152367"/>
    <lineage>
        <taxon>Eukaryota</taxon>
        <taxon>Viridiplantae</taxon>
        <taxon>Streptophyta</taxon>
        <taxon>Embryophyta</taxon>
        <taxon>Tracheophyta</taxon>
        <taxon>Spermatophyta</taxon>
        <taxon>Magnoliopsida</taxon>
        <taxon>Ranunculales</taxon>
        <taxon>Menispermaceae</taxon>
        <taxon>Menispermoideae</taxon>
        <taxon>Cissampelideae</taxon>
        <taxon>Stephania</taxon>
    </lineage>
</organism>
<evidence type="ECO:0000313" key="2">
    <source>
        <dbReference type="Proteomes" id="UP001419268"/>
    </source>
</evidence>